<dbReference type="AlphaFoldDB" id="A0A5B7G8D0"/>
<dbReference type="Proteomes" id="UP000324222">
    <property type="component" value="Unassembled WGS sequence"/>
</dbReference>
<reference evidence="1 2" key="1">
    <citation type="submission" date="2019-05" db="EMBL/GenBank/DDBJ databases">
        <title>Another draft genome of Portunus trituberculatus and its Hox gene families provides insights of decapod evolution.</title>
        <authorList>
            <person name="Jeong J.-H."/>
            <person name="Song I."/>
            <person name="Kim S."/>
            <person name="Choi T."/>
            <person name="Kim D."/>
            <person name="Ryu S."/>
            <person name="Kim W."/>
        </authorList>
    </citation>
    <scope>NUCLEOTIDE SEQUENCE [LARGE SCALE GENOMIC DNA]</scope>
    <source>
        <tissue evidence="1">Muscle</tissue>
    </source>
</reference>
<protein>
    <submittedName>
        <fullName evidence="1">Uncharacterized protein</fullName>
    </submittedName>
</protein>
<sequence>MTPSSSDMPAAGNHNPCDRRDYIYGSSYLEFFLCNEYHNEVLEHPSYDEWLTNHNMFATNGMTMEI</sequence>
<evidence type="ECO:0000313" key="1">
    <source>
        <dbReference type="EMBL" id="MPC56510.1"/>
    </source>
</evidence>
<proteinExistence type="predicted"/>
<accession>A0A5B7G8D0</accession>
<dbReference type="EMBL" id="VSRR010013998">
    <property type="protein sequence ID" value="MPC56510.1"/>
    <property type="molecule type" value="Genomic_DNA"/>
</dbReference>
<organism evidence="1 2">
    <name type="scientific">Portunus trituberculatus</name>
    <name type="common">Swimming crab</name>
    <name type="synonym">Neptunus trituberculatus</name>
    <dbReference type="NCBI Taxonomy" id="210409"/>
    <lineage>
        <taxon>Eukaryota</taxon>
        <taxon>Metazoa</taxon>
        <taxon>Ecdysozoa</taxon>
        <taxon>Arthropoda</taxon>
        <taxon>Crustacea</taxon>
        <taxon>Multicrustacea</taxon>
        <taxon>Malacostraca</taxon>
        <taxon>Eumalacostraca</taxon>
        <taxon>Eucarida</taxon>
        <taxon>Decapoda</taxon>
        <taxon>Pleocyemata</taxon>
        <taxon>Brachyura</taxon>
        <taxon>Eubrachyura</taxon>
        <taxon>Portunoidea</taxon>
        <taxon>Portunidae</taxon>
        <taxon>Portuninae</taxon>
        <taxon>Portunus</taxon>
    </lineage>
</organism>
<evidence type="ECO:0000313" key="2">
    <source>
        <dbReference type="Proteomes" id="UP000324222"/>
    </source>
</evidence>
<name>A0A5B7G8D0_PORTR</name>
<gene>
    <name evidence="1" type="ORF">E2C01_050470</name>
</gene>
<keyword evidence="2" id="KW-1185">Reference proteome</keyword>
<comment type="caution">
    <text evidence="1">The sequence shown here is derived from an EMBL/GenBank/DDBJ whole genome shotgun (WGS) entry which is preliminary data.</text>
</comment>